<proteinExistence type="predicted"/>
<sequence length="225" mass="23271">MKLLFAHGWGFDRHFWTPLAARLADFDHAIDDAGYFGAPHAPSLDGPCIAVTHSFGTVRVLADPPPGLLGVVAINGFARFTAPLGQPGVPVRVVEHMIRRFGQSPAGVLASFHQQIGGTVPAGKPDADLLRRDLLRLRDARAPLPGVPVISLQGGQDPLMPGAMRAGTFEGGDVRRIESEAGGHLLPLEDPELCAEAVRGLAAMLAPAAAAAAAAAPASGTTPPA</sequence>
<dbReference type="Proteomes" id="UP001589858">
    <property type="component" value="Unassembled WGS sequence"/>
</dbReference>
<comment type="caution">
    <text evidence="1">The sequence shown here is derived from an EMBL/GenBank/DDBJ whole genome shotgun (WGS) entry which is preliminary data.</text>
</comment>
<dbReference type="GO" id="GO:0016787">
    <property type="term" value="F:hydrolase activity"/>
    <property type="evidence" value="ECO:0007669"/>
    <property type="project" value="UniProtKB-KW"/>
</dbReference>
<organism evidence="1 2">
    <name type="scientific">Novosphingobium clariflavum</name>
    <dbReference type="NCBI Taxonomy" id="2029884"/>
    <lineage>
        <taxon>Bacteria</taxon>
        <taxon>Pseudomonadati</taxon>
        <taxon>Pseudomonadota</taxon>
        <taxon>Alphaproteobacteria</taxon>
        <taxon>Sphingomonadales</taxon>
        <taxon>Sphingomonadaceae</taxon>
        <taxon>Novosphingobium</taxon>
    </lineage>
</organism>
<dbReference type="SUPFAM" id="SSF53474">
    <property type="entry name" value="alpha/beta-Hydrolases"/>
    <property type="match status" value="1"/>
</dbReference>
<dbReference type="EMBL" id="JBHLTM010000085">
    <property type="protein sequence ID" value="MFC0687281.1"/>
    <property type="molecule type" value="Genomic_DNA"/>
</dbReference>
<name>A0ABV6SDF8_9SPHN</name>
<protein>
    <submittedName>
        <fullName evidence="1">Alpha/beta fold hydrolase</fullName>
    </submittedName>
</protein>
<dbReference type="Gene3D" id="3.40.50.1820">
    <property type="entry name" value="alpha/beta hydrolase"/>
    <property type="match status" value="1"/>
</dbReference>
<dbReference type="RefSeq" id="WP_267219819.1">
    <property type="nucleotide sequence ID" value="NZ_JAPCWC010000005.1"/>
</dbReference>
<keyword evidence="1" id="KW-0378">Hydrolase</keyword>
<gene>
    <name evidence="1" type="ORF">ACFFF8_22085</name>
</gene>
<evidence type="ECO:0000313" key="2">
    <source>
        <dbReference type="Proteomes" id="UP001589858"/>
    </source>
</evidence>
<accession>A0ABV6SDF8</accession>
<reference evidence="1 2" key="1">
    <citation type="submission" date="2024-09" db="EMBL/GenBank/DDBJ databases">
        <authorList>
            <person name="Sun Q."/>
            <person name="Mori K."/>
        </authorList>
    </citation>
    <scope>NUCLEOTIDE SEQUENCE [LARGE SCALE GENOMIC DNA]</scope>
    <source>
        <strain evidence="1 2">CICC 11035S</strain>
    </source>
</reference>
<evidence type="ECO:0000313" key="1">
    <source>
        <dbReference type="EMBL" id="MFC0687281.1"/>
    </source>
</evidence>
<dbReference type="InterPro" id="IPR029058">
    <property type="entry name" value="AB_hydrolase_fold"/>
</dbReference>
<keyword evidence="2" id="KW-1185">Reference proteome</keyword>